<protein>
    <submittedName>
        <fullName evidence="2">Uncharacterized protein</fullName>
    </submittedName>
</protein>
<name>A0A5B0PNH6_PUCGR</name>
<proteinExistence type="predicted"/>
<dbReference type="EMBL" id="VDEP01000338">
    <property type="protein sequence ID" value="KAA1102353.1"/>
    <property type="molecule type" value="Genomic_DNA"/>
</dbReference>
<evidence type="ECO:0000313" key="2">
    <source>
        <dbReference type="EMBL" id="KAA1102353.1"/>
    </source>
</evidence>
<feature type="region of interest" description="Disordered" evidence="1">
    <location>
        <begin position="1"/>
        <end position="33"/>
    </location>
</feature>
<dbReference type="Proteomes" id="UP000325313">
    <property type="component" value="Unassembled WGS sequence"/>
</dbReference>
<accession>A0A5B0PNH6</accession>
<dbReference type="AlphaFoldDB" id="A0A5B0PNH6"/>
<organism evidence="2 3">
    <name type="scientific">Puccinia graminis f. sp. tritici</name>
    <dbReference type="NCBI Taxonomy" id="56615"/>
    <lineage>
        <taxon>Eukaryota</taxon>
        <taxon>Fungi</taxon>
        <taxon>Dikarya</taxon>
        <taxon>Basidiomycota</taxon>
        <taxon>Pucciniomycotina</taxon>
        <taxon>Pucciniomycetes</taxon>
        <taxon>Pucciniales</taxon>
        <taxon>Pucciniaceae</taxon>
        <taxon>Puccinia</taxon>
    </lineage>
</organism>
<comment type="caution">
    <text evidence="2">The sequence shown here is derived from an EMBL/GenBank/DDBJ whole genome shotgun (WGS) entry which is preliminary data.</text>
</comment>
<sequence>MPTTRDSTPCPSPRYNRFQKGKGPITSSEPTAQVDVENAKTRTEIMTKLEQRLNESQELLEKLKKIPNPRQPAQTHLKVVSASLLENQPKIWTSPCYKRHLRLNENKMGLSKWCLLFYGSYSLTPTIPIILPQKHFVDRKDQRGRLDSIGISNTLNASIHEDWEEQSGFHTPTLSIHEDETDQSGHDQVEVTSTTATIATMQVPAEEEEGRRIRDSLLLPRVTALDEAINSWRKKIA</sequence>
<gene>
    <name evidence="2" type="ORF">PGTUg99_029227</name>
</gene>
<reference evidence="2 3" key="1">
    <citation type="submission" date="2019-05" db="EMBL/GenBank/DDBJ databases">
        <title>Emergence of the Ug99 lineage of the wheat stem rust pathogen through somatic hybridization.</title>
        <authorList>
            <person name="Li F."/>
            <person name="Upadhyaya N.M."/>
            <person name="Sperschneider J."/>
            <person name="Matny O."/>
            <person name="Nguyen-Phuc H."/>
            <person name="Mago R."/>
            <person name="Raley C."/>
            <person name="Miller M.E."/>
            <person name="Silverstein K.A.T."/>
            <person name="Henningsen E."/>
            <person name="Hirsch C.D."/>
            <person name="Visser B."/>
            <person name="Pretorius Z.A."/>
            <person name="Steffenson B.J."/>
            <person name="Schwessinger B."/>
            <person name="Dodds P.N."/>
            <person name="Figueroa M."/>
        </authorList>
    </citation>
    <scope>NUCLEOTIDE SEQUENCE [LARGE SCALE GENOMIC DNA]</scope>
    <source>
        <strain evidence="2 3">Ug99</strain>
    </source>
</reference>
<evidence type="ECO:0000313" key="3">
    <source>
        <dbReference type="Proteomes" id="UP000325313"/>
    </source>
</evidence>
<evidence type="ECO:0000256" key="1">
    <source>
        <dbReference type="SAM" id="MobiDB-lite"/>
    </source>
</evidence>